<gene>
    <name evidence="12" type="ORF">GCM10022214_77010</name>
</gene>
<name>A0ABP7WZ40_9ACTN</name>
<keyword evidence="4 10" id="KW-0732">Signal</keyword>
<evidence type="ECO:0000256" key="8">
    <source>
        <dbReference type="ARBA" id="ARBA00023157"/>
    </source>
</evidence>
<dbReference type="SUPFAM" id="SSF55486">
    <property type="entry name" value="Metalloproteases ('zincins'), catalytic domain"/>
    <property type="match status" value="1"/>
</dbReference>
<evidence type="ECO:0000313" key="12">
    <source>
        <dbReference type="EMBL" id="GAA4100332.1"/>
    </source>
</evidence>
<feature type="chain" id="PRO_5046375471" description="Peptidase M43 pregnancy-associated plasma-A domain-containing protein" evidence="10">
    <location>
        <begin position="20"/>
        <end position="350"/>
    </location>
</feature>
<evidence type="ECO:0000256" key="6">
    <source>
        <dbReference type="ARBA" id="ARBA00022833"/>
    </source>
</evidence>
<evidence type="ECO:0000256" key="9">
    <source>
        <dbReference type="SAM" id="MobiDB-lite"/>
    </source>
</evidence>
<dbReference type="EMBL" id="BAAAZG010000061">
    <property type="protein sequence ID" value="GAA4100332.1"/>
    <property type="molecule type" value="Genomic_DNA"/>
</dbReference>
<dbReference type="Gene3D" id="3.40.390.10">
    <property type="entry name" value="Collagenase (Catalytic Domain)"/>
    <property type="match status" value="1"/>
</dbReference>
<keyword evidence="3" id="KW-0479">Metal-binding</keyword>
<evidence type="ECO:0000313" key="13">
    <source>
        <dbReference type="Proteomes" id="UP001500683"/>
    </source>
</evidence>
<feature type="compositionally biased region" description="Low complexity" evidence="9">
    <location>
        <begin position="35"/>
        <end position="55"/>
    </location>
</feature>
<dbReference type="InterPro" id="IPR008754">
    <property type="entry name" value="Peptidase_M43"/>
</dbReference>
<accession>A0ABP7WZ40</accession>
<organism evidence="12 13">
    <name type="scientific">Actinomadura miaoliensis</name>
    <dbReference type="NCBI Taxonomy" id="430685"/>
    <lineage>
        <taxon>Bacteria</taxon>
        <taxon>Bacillati</taxon>
        <taxon>Actinomycetota</taxon>
        <taxon>Actinomycetes</taxon>
        <taxon>Streptosporangiales</taxon>
        <taxon>Thermomonosporaceae</taxon>
        <taxon>Actinomadura</taxon>
    </lineage>
</organism>
<comment type="similarity">
    <text evidence="1">Belongs to the peptidase M43B family.</text>
</comment>
<sequence length="350" mass="38815">MKRLGRVFCCSLVITLCGASLTYGDARVVRRAAPATAACDDTPGRTQGRTPPGRGALRSAGEPGQPGEPPVRDRADLGRAQVRAMLDDFRRTLRARFGTDDERLLESRWRRRPIVIPVRFHVVTDGRNGRLSRARAKQQVATLNAAYGGRWGGADTGIRFRLKSYEVTVKPGWFAEPHAHERAIKHHLRGGGPGTLNLFTAAVGTDVLGFSTFPQWYRGEPGNDGVVVDHRSVTNGSFQHFDRGYTVVHEVGHWIGLFHTFENGCEVPGDDVGDTPYEAWPAQGCPRRKDTCPEPGSDPVRNFMNYGWDDCMREFTAGQGRRLRTLWAAYREPRRTGSARGGARFVGESR</sequence>
<evidence type="ECO:0000256" key="3">
    <source>
        <dbReference type="ARBA" id="ARBA00022723"/>
    </source>
</evidence>
<dbReference type="Pfam" id="PF05572">
    <property type="entry name" value="Peptidase_M43"/>
    <property type="match status" value="1"/>
</dbReference>
<keyword evidence="5" id="KW-0378">Hydrolase</keyword>
<evidence type="ECO:0000256" key="10">
    <source>
        <dbReference type="SAM" id="SignalP"/>
    </source>
</evidence>
<proteinExistence type="inferred from homology"/>
<dbReference type="PANTHER" id="PTHR47466">
    <property type="match status" value="1"/>
</dbReference>
<dbReference type="PANTHER" id="PTHR47466:SF1">
    <property type="entry name" value="METALLOPROTEASE MEP1 (AFU_ORTHOLOGUE AFUA_1G07730)-RELATED"/>
    <property type="match status" value="1"/>
</dbReference>
<protein>
    <recommendedName>
        <fullName evidence="11">Peptidase M43 pregnancy-associated plasma-A domain-containing protein</fullName>
    </recommendedName>
</protein>
<keyword evidence="8" id="KW-1015">Disulfide bond</keyword>
<evidence type="ECO:0000256" key="5">
    <source>
        <dbReference type="ARBA" id="ARBA00022801"/>
    </source>
</evidence>
<feature type="domain" description="Peptidase M43 pregnancy-associated plasma-A" evidence="11">
    <location>
        <begin position="242"/>
        <end position="325"/>
    </location>
</feature>
<evidence type="ECO:0000256" key="1">
    <source>
        <dbReference type="ARBA" id="ARBA00008721"/>
    </source>
</evidence>
<comment type="caution">
    <text evidence="12">The sequence shown here is derived from an EMBL/GenBank/DDBJ whole genome shotgun (WGS) entry which is preliminary data.</text>
</comment>
<keyword evidence="13" id="KW-1185">Reference proteome</keyword>
<dbReference type="CDD" id="cd04275">
    <property type="entry name" value="ZnMc_pappalysin_like"/>
    <property type="match status" value="1"/>
</dbReference>
<feature type="signal peptide" evidence="10">
    <location>
        <begin position="1"/>
        <end position="19"/>
    </location>
</feature>
<reference evidence="13" key="1">
    <citation type="journal article" date="2019" name="Int. J. Syst. Evol. Microbiol.">
        <title>The Global Catalogue of Microorganisms (GCM) 10K type strain sequencing project: providing services to taxonomists for standard genome sequencing and annotation.</title>
        <authorList>
            <consortium name="The Broad Institute Genomics Platform"/>
            <consortium name="The Broad Institute Genome Sequencing Center for Infectious Disease"/>
            <person name="Wu L."/>
            <person name="Ma J."/>
        </authorList>
    </citation>
    <scope>NUCLEOTIDE SEQUENCE [LARGE SCALE GENOMIC DNA]</scope>
    <source>
        <strain evidence="13">JCM 16702</strain>
    </source>
</reference>
<dbReference type="Proteomes" id="UP001500683">
    <property type="component" value="Unassembled WGS sequence"/>
</dbReference>
<dbReference type="InterPro" id="IPR024079">
    <property type="entry name" value="MetalloPept_cat_dom_sf"/>
</dbReference>
<evidence type="ECO:0000259" key="11">
    <source>
        <dbReference type="Pfam" id="PF05572"/>
    </source>
</evidence>
<evidence type="ECO:0000256" key="7">
    <source>
        <dbReference type="ARBA" id="ARBA00023049"/>
    </source>
</evidence>
<feature type="region of interest" description="Disordered" evidence="9">
    <location>
        <begin position="35"/>
        <end position="77"/>
    </location>
</feature>
<evidence type="ECO:0000256" key="2">
    <source>
        <dbReference type="ARBA" id="ARBA00022670"/>
    </source>
</evidence>
<keyword evidence="2" id="KW-0645">Protease</keyword>
<keyword evidence="6" id="KW-0862">Zinc</keyword>
<keyword evidence="7" id="KW-0482">Metalloprotease</keyword>
<evidence type="ECO:0000256" key="4">
    <source>
        <dbReference type="ARBA" id="ARBA00022729"/>
    </source>
</evidence>